<evidence type="ECO:0000313" key="1">
    <source>
        <dbReference type="EMBL" id="MFC1413483.1"/>
    </source>
</evidence>
<dbReference type="SUPFAM" id="SSF51735">
    <property type="entry name" value="NAD(P)-binding Rossmann-fold domains"/>
    <property type="match status" value="1"/>
</dbReference>
<dbReference type="SMART" id="SM00822">
    <property type="entry name" value="PKS_KR"/>
    <property type="match status" value="1"/>
</dbReference>
<dbReference type="InterPro" id="IPR057326">
    <property type="entry name" value="KR_dom"/>
</dbReference>
<dbReference type="InterPro" id="IPR002347">
    <property type="entry name" value="SDR_fam"/>
</dbReference>
<dbReference type="InterPro" id="IPR020904">
    <property type="entry name" value="Sc_DH/Rdtase_CS"/>
</dbReference>
<dbReference type="PROSITE" id="PS00061">
    <property type="entry name" value="ADH_SHORT"/>
    <property type="match status" value="1"/>
</dbReference>
<dbReference type="PANTHER" id="PTHR44196:SF1">
    <property type="entry name" value="DEHYDROGENASE_REDUCTASE SDR FAMILY MEMBER 7B"/>
    <property type="match status" value="1"/>
</dbReference>
<keyword evidence="1" id="KW-0560">Oxidoreductase</keyword>
<dbReference type="Gene3D" id="3.40.50.720">
    <property type="entry name" value="NAD(P)-binding Rossmann-like Domain"/>
    <property type="match status" value="1"/>
</dbReference>
<protein>
    <submittedName>
        <fullName evidence="1">SDR family NAD(P)-dependent oxidoreductase</fullName>
        <ecNumber evidence="1">1.-.-.-</ecNumber>
    </submittedName>
</protein>
<dbReference type="GO" id="GO:0016491">
    <property type="term" value="F:oxidoreductase activity"/>
    <property type="evidence" value="ECO:0007669"/>
    <property type="project" value="UniProtKB-KW"/>
</dbReference>
<dbReference type="PANTHER" id="PTHR44196">
    <property type="entry name" value="DEHYDROGENASE/REDUCTASE SDR FAMILY MEMBER 7B"/>
    <property type="match status" value="1"/>
</dbReference>
<reference evidence="1 2" key="1">
    <citation type="submission" date="2024-09" db="EMBL/GenBank/DDBJ databases">
        <authorList>
            <person name="Lee S.D."/>
        </authorList>
    </citation>
    <scope>NUCLEOTIDE SEQUENCE [LARGE SCALE GENOMIC DNA]</scope>
    <source>
        <strain evidence="1 2">N1-1</strain>
    </source>
</reference>
<comment type="caution">
    <text evidence="1">The sequence shown here is derived from an EMBL/GenBank/DDBJ whole genome shotgun (WGS) entry which is preliminary data.</text>
</comment>
<evidence type="ECO:0000313" key="2">
    <source>
        <dbReference type="Proteomes" id="UP001592582"/>
    </source>
</evidence>
<dbReference type="Pfam" id="PF00106">
    <property type="entry name" value="adh_short"/>
    <property type="match status" value="1"/>
</dbReference>
<organism evidence="1 2">
    <name type="scientific">Streptacidiphilus alkalitolerans</name>
    <dbReference type="NCBI Taxonomy" id="3342712"/>
    <lineage>
        <taxon>Bacteria</taxon>
        <taxon>Bacillati</taxon>
        <taxon>Actinomycetota</taxon>
        <taxon>Actinomycetes</taxon>
        <taxon>Kitasatosporales</taxon>
        <taxon>Streptomycetaceae</taxon>
        <taxon>Streptacidiphilus</taxon>
    </lineage>
</organism>
<proteinExistence type="predicted"/>
<dbReference type="PRINTS" id="PR00081">
    <property type="entry name" value="GDHRDH"/>
</dbReference>
<dbReference type="PRINTS" id="PR00080">
    <property type="entry name" value="SDRFAMILY"/>
</dbReference>
<name>A0ABV6VIF9_9ACTN</name>
<keyword evidence="2" id="KW-1185">Reference proteome</keyword>
<accession>A0ABV6VIF9</accession>
<dbReference type="EC" id="1.-.-.-" evidence="1"/>
<dbReference type="InterPro" id="IPR036291">
    <property type="entry name" value="NAD(P)-bd_dom_sf"/>
</dbReference>
<sequence length="275" mass="28529">MDRYAFAGGTAIVTGAASGIGEALAGALAARGSHLVLLDRDAERLGAVADTIRAAHAALTVDTVVVDLADHEATVKAGQRLAADHPGTTLLVNNAGVALGGRFDQITLDEFDWLMEINFRAVVTLTHCLLPVLRTHPGAHLANVSSVFGIIAPAGQPAYSASKFAVRGFTEALRAELAGEGVGVTCVHPGGIATRIASSARIGSGVSQEEIAEGRAQIGRLLSIPPATAAEAILRGVERRSPRVLIGWSARIPDLIARLAPGSYTRILTLAMSRR</sequence>
<dbReference type="EMBL" id="JBHEZX010000017">
    <property type="protein sequence ID" value="MFC1413483.1"/>
    <property type="molecule type" value="Genomic_DNA"/>
</dbReference>
<gene>
    <name evidence="1" type="ORF">ACEZDG_29900</name>
</gene>
<dbReference type="Proteomes" id="UP001592582">
    <property type="component" value="Unassembled WGS sequence"/>
</dbReference>